<dbReference type="GO" id="GO:0003677">
    <property type="term" value="F:DNA binding"/>
    <property type="evidence" value="ECO:0007669"/>
    <property type="project" value="InterPro"/>
</dbReference>
<dbReference type="GO" id="GO:0006355">
    <property type="term" value="P:regulation of DNA-templated transcription"/>
    <property type="evidence" value="ECO:0007669"/>
    <property type="project" value="InterPro"/>
</dbReference>
<accession>A0A2D6LP81</accession>
<dbReference type="SUPFAM" id="SSF46785">
    <property type="entry name" value="Winged helix' DNA-binding domain"/>
    <property type="match status" value="1"/>
</dbReference>
<dbReference type="InterPro" id="IPR036388">
    <property type="entry name" value="WH-like_DNA-bd_sf"/>
</dbReference>
<evidence type="ECO:0000313" key="1">
    <source>
        <dbReference type="EMBL" id="MAG17982.1"/>
    </source>
</evidence>
<dbReference type="CDD" id="cd00090">
    <property type="entry name" value="HTH_ARSR"/>
    <property type="match status" value="1"/>
</dbReference>
<reference evidence="2" key="1">
    <citation type="submission" date="2017-09" db="EMBL/GenBank/DDBJ databases">
        <title>The Reconstruction of 2,631 Draft Metagenome-Assembled Genomes from the Global Oceans.</title>
        <authorList>
            <person name="Tully B.J."/>
            <person name="Graham E.D."/>
            <person name="Heidelberg J.F."/>
        </authorList>
    </citation>
    <scope>NUCLEOTIDE SEQUENCE [LARGE SCALE GENOMIC DNA]</scope>
</reference>
<dbReference type="EMBL" id="NZBD01000004">
    <property type="protein sequence ID" value="MAG17982.1"/>
    <property type="molecule type" value="Genomic_DNA"/>
</dbReference>
<dbReference type="InterPro" id="IPR036390">
    <property type="entry name" value="WH_DNA-bd_sf"/>
</dbReference>
<dbReference type="Pfam" id="PF13412">
    <property type="entry name" value="HTH_24"/>
    <property type="match status" value="1"/>
</dbReference>
<evidence type="ECO:0008006" key="3">
    <source>
        <dbReference type="Google" id="ProtNLM"/>
    </source>
</evidence>
<sequence>MDVDPSRVSFKIVVKKVERPFSHDPLDEFEWLCQTLGFLEPIDKDKTAASIFKVMLAASDKGQALTSTAIADRIGMSRTAVINHLNNLMRSGIVVRAGKYYMLRSRSMLRTIEEIQEDVERIFQKMKKTALEIDQELGVIPEPKE</sequence>
<proteinExistence type="predicted"/>
<dbReference type="InterPro" id="IPR011991">
    <property type="entry name" value="ArsR-like_HTH"/>
</dbReference>
<dbReference type="Gene3D" id="1.10.10.10">
    <property type="entry name" value="Winged helix-like DNA-binding domain superfamily/Winged helix DNA-binding domain"/>
    <property type="match status" value="1"/>
</dbReference>
<gene>
    <name evidence="1" type="ORF">CL944_00740</name>
</gene>
<name>A0A2D6LP81_9ARCH</name>
<dbReference type="Proteomes" id="UP000226712">
    <property type="component" value="Unassembled WGS sequence"/>
</dbReference>
<protein>
    <recommendedName>
        <fullName evidence="3">Winged helix-turn-helix transcriptional regulator</fullName>
    </recommendedName>
</protein>
<organism evidence="1 2">
    <name type="scientific">Candidatus Iainarchaeum sp</name>
    <dbReference type="NCBI Taxonomy" id="3101447"/>
    <lineage>
        <taxon>Archaea</taxon>
        <taxon>Candidatus Iainarchaeota</taxon>
        <taxon>Candidatus Iainarchaeia</taxon>
        <taxon>Candidatus Iainarchaeales</taxon>
        <taxon>Candidatus Iainarchaeaceae</taxon>
        <taxon>Candidatus Iainarchaeum</taxon>
    </lineage>
</organism>
<dbReference type="AlphaFoldDB" id="A0A2D6LP81"/>
<comment type="caution">
    <text evidence="1">The sequence shown here is derived from an EMBL/GenBank/DDBJ whole genome shotgun (WGS) entry which is preliminary data.</text>
</comment>
<evidence type="ECO:0000313" key="2">
    <source>
        <dbReference type="Proteomes" id="UP000226712"/>
    </source>
</evidence>